<accession>A0A380U7J4</accession>
<gene>
    <name evidence="2" type="ORF">I6G67_17205</name>
    <name evidence="3" type="ORF">NCTC10308_02873</name>
</gene>
<evidence type="ECO:0000313" key="2">
    <source>
        <dbReference type="EMBL" id="QPS03875.1"/>
    </source>
</evidence>
<dbReference type="Proteomes" id="UP000595107">
    <property type="component" value="Chromosome"/>
</dbReference>
<evidence type="ECO:0000313" key="5">
    <source>
        <dbReference type="Proteomes" id="UP000595107"/>
    </source>
</evidence>
<protein>
    <submittedName>
        <fullName evidence="2">DUF4145 domain-containing protein</fullName>
    </submittedName>
</protein>
<dbReference type="Pfam" id="PF13643">
    <property type="entry name" value="DUF4145"/>
    <property type="match status" value="1"/>
</dbReference>
<feature type="domain" description="DUF4145" evidence="1">
    <location>
        <begin position="144"/>
        <end position="232"/>
    </location>
</feature>
<reference evidence="2 5" key="2">
    <citation type="submission" date="2020-12" db="EMBL/GenBank/DDBJ databases">
        <title>FDA dAtabase for Regulatory Grade micrObial Sequences (FDA-ARGOS): Supporting development and validation of Infectious Disease Dx tests.</title>
        <authorList>
            <person name="Sproer C."/>
            <person name="Gronow S."/>
            <person name="Severitt S."/>
            <person name="Schroder I."/>
            <person name="Tallon L."/>
            <person name="Sadzewicz L."/>
            <person name="Zhao X."/>
            <person name="Boylan J."/>
            <person name="Ott S."/>
            <person name="Bowen H."/>
            <person name="Vavikolanu K."/>
            <person name="Mehta A."/>
            <person name="Aluvathingal J."/>
            <person name="Nadendla S."/>
            <person name="Lowell S."/>
            <person name="Myers T."/>
            <person name="Yan Y."/>
            <person name="Sichtig H."/>
        </authorList>
    </citation>
    <scope>NUCLEOTIDE SEQUENCE [LARGE SCALE GENOMIC DNA]</scope>
    <source>
        <strain evidence="2 5">FDAARGOS_910</strain>
    </source>
</reference>
<dbReference type="EMBL" id="CP065666">
    <property type="protein sequence ID" value="QPS03875.1"/>
    <property type="molecule type" value="Genomic_DNA"/>
</dbReference>
<evidence type="ECO:0000313" key="4">
    <source>
        <dbReference type="Proteomes" id="UP000254227"/>
    </source>
</evidence>
<name>A0A380U7J4_ACIJO</name>
<evidence type="ECO:0000313" key="3">
    <source>
        <dbReference type="EMBL" id="SUT98511.1"/>
    </source>
</evidence>
<evidence type="ECO:0000259" key="1">
    <source>
        <dbReference type="Pfam" id="PF13643"/>
    </source>
</evidence>
<sequence>MIESYKKFLKGFHKDDGIPFNCPECEKNTLCLDQDSWFQKERVSSILEREHIDVFEAEWVKYSYTGTFKCLNPKCGEIVITSGSGSVIEEYTDYCLDKDGYPAPCESEYRDIFFPKYFYPTLNFFNIPEKTPKDIRIAITDAFSLTPNSPSAAANKIRVAVEILATEFGIPSKKADGGFITLDQRIRSIKDQENELYEHKDLMLAIKYIGNAGSHEEDNVSFDELFDSFQIIEDLLKRIYQEKSMINEMVRVITSSKAPMSREQRKSIRTNR</sequence>
<reference evidence="3 4" key="1">
    <citation type="submission" date="2018-06" db="EMBL/GenBank/DDBJ databases">
        <authorList>
            <consortium name="Pathogen Informatics"/>
            <person name="Doyle S."/>
        </authorList>
    </citation>
    <scope>NUCLEOTIDE SEQUENCE [LARGE SCALE GENOMIC DNA]</scope>
    <source>
        <strain evidence="3 4">NCTC10308</strain>
    </source>
</reference>
<dbReference type="AlphaFoldDB" id="A0A380U7J4"/>
<dbReference type="InterPro" id="IPR025285">
    <property type="entry name" value="DUF4145"/>
</dbReference>
<dbReference type="EMBL" id="UFRV01000006">
    <property type="protein sequence ID" value="SUT98511.1"/>
    <property type="molecule type" value="Genomic_DNA"/>
</dbReference>
<dbReference type="Proteomes" id="UP000254227">
    <property type="component" value="Unassembled WGS sequence"/>
</dbReference>
<organism evidence="3 4">
    <name type="scientific">Acinetobacter johnsonii</name>
    <dbReference type="NCBI Taxonomy" id="40214"/>
    <lineage>
        <taxon>Bacteria</taxon>
        <taxon>Pseudomonadati</taxon>
        <taxon>Pseudomonadota</taxon>
        <taxon>Gammaproteobacteria</taxon>
        <taxon>Moraxellales</taxon>
        <taxon>Moraxellaceae</taxon>
        <taxon>Acinetobacter</taxon>
    </lineage>
</organism>
<dbReference type="RefSeq" id="WP_004697468.1">
    <property type="nucleotide sequence ID" value="NZ_BBTB01000043.1"/>
</dbReference>
<proteinExistence type="predicted"/>